<proteinExistence type="predicted"/>
<dbReference type="AlphaFoldDB" id="A0A8J5WUR5"/>
<feature type="compositionally biased region" description="Basic and acidic residues" evidence="1">
    <location>
        <begin position="35"/>
        <end position="76"/>
    </location>
</feature>
<protein>
    <submittedName>
        <fullName evidence="2">Uncharacterized protein</fullName>
    </submittedName>
</protein>
<keyword evidence="3" id="KW-1185">Reference proteome</keyword>
<reference evidence="2" key="1">
    <citation type="journal article" date="2021" name="bioRxiv">
        <title>Whole Genome Assembly and Annotation of Northern Wild Rice, Zizania palustris L., Supports a Whole Genome Duplication in the Zizania Genus.</title>
        <authorList>
            <person name="Haas M."/>
            <person name="Kono T."/>
            <person name="Macchietto M."/>
            <person name="Millas R."/>
            <person name="McGilp L."/>
            <person name="Shao M."/>
            <person name="Duquette J."/>
            <person name="Hirsch C.N."/>
            <person name="Kimball J."/>
        </authorList>
    </citation>
    <scope>NUCLEOTIDE SEQUENCE</scope>
    <source>
        <tissue evidence="2">Fresh leaf tissue</tissue>
    </source>
</reference>
<organism evidence="2 3">
    <name type="scientific">Zizania palustris</name>
    <name type="common">Northern wild rice</name>
    <dbReference type="NCBI Taxonomy" id="103762"/>
    <lineage>
        <taxon>Eukaryota</taxon>
        <taxon>Viridiplantae</taxon>
        <taxon>Streptophyta</taxon>
        <taxon>Embryophyta</taxon>
        <taxon>Tracheophyta</taxon>
        <taxon>Spermatophyta</taxon>
        <taxon>Magnoliopsida</taxon>
        <taxon>Liliopsida</taxon>
        <taxon>Poales</taxon>
        <taxon>Poaceae</taxon>
        <taxon>BOP clade</taxon>
        <taxon>Oryzoideae</taxon>
        <taxon>Oryzeae</taxon>
        <taxon>Zizaniinae</taxon>
        <taxon>Zizania</taxon>
    </lineage>
</organism>
<dbReference type="EMBL" id="JAAALK010000080">
    <property type="protein sequence ID" value="KAG8095242.1"/>
    <property type="molecule type" value="Genomic_DNA"/>
</dbReference>
<evidence type="ECO:0000256" key="1">
    <source>
        <dbReference type="SAM" id="MobiDB-lite"/>
    </source>
</evidence>
<feature type="region of interest" description="Disordered" evidence="1">
    <location>
        <begin position="33"/>
        <end position="78"/>
    </location>
</feature>
<comment type="caution">
    <text evidence="2">The sequence shown here is derived from an EMBL/GenBank/DDBJ whole genome shotgun (WGS) entry which is preliminary data.</text>
</comment>
<gene>
    <name evidence="2" type="ORF">GUJ93_ZPchr0012g19400</name>
</gene>
<name>A0A8J5WUR5_ZIZPA</name>
<dbReference type="OrthoDB" id="694714at2759"/>
<evidence type="ECO:0000313" key="3">
    <source>
        <dbReference type="Proteomes" id="UP000729402"/>
    </source>
</evidence>
<evidence type="ECO:0000313" key="2">
    <source>
        <dbReference type="EMBL" id="KAG8095242.1"/>
    </source>
</evidence>
<dbReference type="Proteomes" id="UP000729402">
    <property type="component" value="Unassembled WGS sequence"/>
</dbReference>
<reference evidence="2" key="2">
    <citation type="submission" date="2021-02" db="EMBL/GenBank/DDBJ databases">
        <authorList>
            <person name="Kimball J.A."/>
            <person name="Haas M.W."/>
            <person name="Macchietto M."/>
            <person name="Kono T."/>
            <person name="Duquette J."/>
            <person name="Shao M."/>
        </authorList>
    </citation>
    <scope>NUCLEOTIDE SEQUENCE</scope>
    <source>
        <tissue evidence="2">Fresh leaf tissue</tissue>
    </source>
</reference>
<sequence>MQMVVDDLATLPPNVYIVVRNHGYELCFEPELPEFDGKGEKKMEENHDAHPKNGDDDVEMKDKDSKHQKNDPKDSLGMRIGCLAPTKIASTYTSNAIVDKAISITSPSSENSISPMEMEAFSTKPSMVLESPLSQ</sequence>
<accession>A0A8J5WUR5</accession>